<dbReference type="SMART" id="SM00504">
    <property type="entry name" value="Ubox"/>
    <property type="match status" value="1"/>
</dbReference>
<dbReference type="Proteomes" id="UP001189429">
    <property type="component" value="Unassembled WGS sequence"/>
</dbReference>
<comment type="caution">
    <text evidence="8">The sequence shown here is derived from an EMBL/GenBank/DDBJ whole genome shotgun (WGS) entry which is preliminary data.</text>
</comment>
<dbReference type="CDD" id="cd00077">
    <property type="entry name" value="HDc"/>
    <property type="match status" value="1"/>
</dbReference>
<dbReference type="PROSITE" id="PS51845">
    <property type="entry name" value="PDEASE_I_2"/>
    <property type="match status" value="1"/>
</dbReference>
<dbReference type="Gene3D" id="1.10.1300.10">
    <property type="entry name" value="3'5'-cyclic nucleotide phosphodiesterase, catalytic domain"/>
    <property type="match status" value="1"/>
</dbReference>
<evidence type="ECO:0000259" key="7">
    <source>
        <dbReference type="PROSITE" id="PS51845"/>
    </source>
</evidence>
<evidence type="ECO:0000256" key="4">
    <source>
        <dbReference type="RuleBase" id="RU363067"/>
    </source>
</evidence>
<keyword evidence="9" id="KW-1185">Reference proteome</keyword>
<dbReference type="InterPro" id="IPR003613">
    <property type="entry name" value="Ubox_domain"/>
</dbReference>
<keyword evidence="3 4" id="KW-0378">Hydrolase</keyword>
<dbReference type="Gene3D" id="3.30.40.10">
    <property type="entry name" value="Zinc/RING finger domain, C3HC4 (zinc finger)"/>
    <property type="match status" value="1"/>
</dbReference>
<evidence type="ECO:0000259" key="6">
    <source>
        <dbReference type="PROSITE" id="PS51698"/>
    </source>
</evidence>
<dbReference type="EMBL" id="CAUYUJ010012481">
    <property type="protein sequence ID" value="CAK0834031.1"/>
    <property type="molecule type" value="Genomic_DNA"/>
</dbReference>
<dbReference type="PROSITE" id="PS00126">
    <property type="entry name" value="PDEASE_I_1"/>
    <property type="match status" value="1"/>
</dbReference>
<evidence type="ECO:0000313" key="9">
    <source>
        <dbReference type="Proteomes" id="UP001189429"/>
    </source>
</evidence>
<reference evidence="8" key="1">
    <citation type="submission" date="2023-10" db="EMBL/GenBank/DDBJ databases">
        <authorList>
            <person name="Chen Y."/>
            <person name="Shah S."/>
            <person name="Dougan E. K."/>
            <person name="Thang M."/>
            <person name="Chan C."/>
        </authorList>
    </citation>
    <scope>NUCLEOTIDE SEQUENCE [LARGE SCALE GENOMIC DNA]</scope>
</reference>
<evidence type="ECO:0000256" key="5">
    <source>
        <dbReference type="SAM" id="MobiDB-lite"/>
    </source>
</evidence>
<dbReference type="Gene3D" id="3.30.450.40">
    <property type="match status" value="1"/>
</dbReference>
<comment type="similarity">
    <text evidence="4">Belongs to the cyclic nucleotide phosphodiesterase family.</text>
</comment>
<comment type="cofactor">
    <cofactor evidence="4">
        <name>a divalent metal cation</name>
        <dbReference type="ChEBI" id="CHEBI:60240"/>
    </cofactor>
    <text evidence="4">Binds 2 divalent metal cations per subunit. Site 1 may preferentially bind zinc ions, while site 2 has a preference for magnesium and/or manganese ions.</text>
</comment>
<dbReference type="PROSITE" id="PS51698">
    <property type="entry name" value="U_BOX"/>
    <property type="match status" value="1"/>
</dbReference>
<dbReference type="SUPFAM" id="SSF57850">
    <property type="entry name" value="RING/U-box"/>
    <property type="match status" value="1"/>
</dbReference>
<name>A0ABN9SQ39_9DINO</name>
<dbReference type="SUPFAM" id="SSF109604">
    <property type="entry name" value="HD-domain/PDEase-like"/>
    <property type="match status" value="1"/>
</dbReference>
<dbReference type="InterPro" id="IPR002073">
    <property type="entry name" value="PDEase_catalytic_dom"/>
</dbReference>
<evidence type="ECO:0000256" key="1">
    <source>
        <dbReference type="ARBA" id="ARBA00022535"/>
    </source>
</evidence>
<evidence type="ECO:0000256" key="2">
    <source>
        <dbReference type="ARBA" id="ARBA00022723"/>
    </source>
</evidence>
<dbReference type="InterPro" id="IPR029016">
    <property type="entry name" value="GAF-like_dom_sf"/>
</dbReference>
<sequence>MSELHRLPEVSQSLSLLPCQGQEFTAVLPPEWKHPTSFLCPISHQCMHDPVMLADGHTYERQHIERWLSNAATSPVTGLELANIDMHPNHTLHSAIDEYFNEVFWVHRHAIRKTIHSRRGSRDFSADGVLKRTLEALIQSSLLVNSDHGVEYILRQIMDEARKLVGAEVASVFLMDTVRQELSSTVNSTDGELRIPMGVGIAGHVATTGKTIIINDAYADDRFNIAVDKKTGFKTQNVLCAPLRVRNGDVVGVVQLINKTGGGMMDTDGPPGALLGAAADGRAGGVHPFTAEDAQFLHAFASQAAAAVAHDAAHGLGGPRQPAKRPEEPPAVPAKTLELRGAGRDPLGLAAQGCRVGPEGTQGKLCARAPLPYKQPSEAWAMPQEAAALLEESLDGWDLDVVRLAALTDGRPLSSLGCFLFERLGLVAHFGLDREKLRGFFLELERGYDDAVQYHNRRHAASVLHLTHAVLRRGGLAQKAAAQLHDADGALVTMACLLAAAAHDFEHVGRTNDFLVKTGHDRALRHNDRHVNENHHAAASFALLQRPGLDFLEGLSREEFRRLRGLFVELILATDMASNKSILDSFTAALDRPAGASGAPCPGRGPRTAAEAVSLPAGEGPCAVPEEGGFAPRSAAEAVLLLQMALKGADLGHLTLSRALHLRFVRDLEAELFAQGDQESALGLEVSCLMDRERPGVASSQVGFFEAVALPVFRSLARACRALQPLLRGAEDNHRYWQGLPGPAGAGPSAAPSGEGLGGGAPCAAVLG</sequence>
<dbReference type="CDD" id="cd16655">
    <property type="entry name" value="RING-Ubox_WDSUB1-like"/>
    <property type="match status" value="1"/>
</dbReference>
<dbReference type="Pfam" id="PF00233">
    <property type="entry name" value="PDEase_I"/>
    <property type="match status" value="1"/>
</dbReference>
<feature type="region of interest" description="Disordered" evidence="5">
    <location>
        <begin position="311"/>
        <end position="331"/>
    </location>
</feature>
<dbReference type="InterPro" id="IPR013083">
    <property type="entry name" value="Znf_RING/FYVE/PHD"/>
</dbReference>
<gene>
    <name evidence="8" type="ORF">PCOR1329_LOCUS31559</name>
</gene>
<dbReference type="Pfam" id="PF01590">
    <property type="entry name" value="GAF"/>
    <property type="match status" value="1"/>
</dbReference>
<organism evidence="8 9">
    <name type="scientific">Prorocentrum cordatum</name>
    <dbReference type="NCBI Taxonomy" id="2364126"/>
    <lineage>
        <taxon>Eukaryota</taxon>
        <taxon>Sar</taxon>
        <taxon>Alveolata</taxon>
        <taxon>Dinophyceae</taxon>
        <taxon>Prorocentrales</taxon>
        <taxon>Prorocentraceae</taxon>
        <taxon>Prorocentrum</taxon>
    </lineage>
</organism>
<dbReference type="InterPro" id="IPR003018">
    <property type="entry name" value="GAF"/>
</dbReference>
<keyword evidence="2 4" id="KW-0479">Metal-binding</keyword>
<accession>A0ABN9SQ39</accession>
<keyword evidence="1" id="KW-0140">cGMP</keyword>
<dbReference type="SUPFAM" id="SSF55781">
    <property type="entry name" value="GAF domain-like"/>
    <property type="match status" value="1"/>
</dbReference>
<feature type="domain" description="U-box" evidence="6">
    <location>
        <begin position="33"/>
        <end position="106"/>
    </location>
</feature>
<evidence type="ECO:0000256" key="3">
    <source>
        <dbReference type="ARBA" id="ARBA00022801"/>
    </source>
</evidence>
<dbReference type="PANTHER" id="PTHR11347">
    <property type="entry name" value="CYCLIC NUCLEOTIDE PHOSPHODIESTERASE"/>
    <property type="match status" value="1"/>
</dbReference>
<dbReference type="EC" id="3.1.4.-" evidence="4"/>
<feature type="compositionally biased region" description="Low complexity" evidence="5">
    <location>
        <begin position="739"/>
        <end position="754"/>
    </location>
</feature>
<dbReference type="SMART" id="SM00065">
    <property type="entry name" value="GAF"/>
    <property type="match status" value="1"/>
</dbReference>
<dbReference type="Pfam" id="PF04564">
    <property type="entry name" value="U-box"/>
    <property type="match status" value="1"/>
</dbReference>
<dbReference type="InterPro" id="IPR003607">
    <property type="entry name" value="HD/PDEase_dom"/>
</dbReference>
<feature type="region of interest" description="Disordered" evidence="5">
    <location>
        <begin position="739"/>
        <end position="759"/>
    </location>
</feature>
<dbReference type="InterPro" id="IPR036971">
    <property type="entry name" value="PDEase_catalytic_dom_sf"/>
</dbReference>
<proteinExistence type="inferred from homology"/>
<protein>
    <recommendedName>
        <fullName evidence="4">Phosphodiesterase</fullName>
        <ecNumber evidence="4">3.1.4.-</ecNumber>
    </recommendedName>
</protein>
<dbReference type="InterPro" id="IPR023174">
    <property type="entry name" value="PDEase_CS"/>
</dbReference>
<feature type="domain" description="PDEase" evidence="7">
    <location>
        <begin position="377"/>
        <end position="744"/>
    </location>
</feature>
<evidence type="ECO:0000313" key="8">
    <source>
        <dbReference type="EMBL" id="CAK0834031.1"/>
    </source>
</evidence>